<feature type="region of interest" description="Disordered" evidence="4">
    <location>
        <begin position="143"/>
        <end position="189"/>
    </location>
</feature>
<keyword evidence="1" id="KW-0346">Stress response</keyword>
<evidence type="ECO:0000256" key="4">
    <source>
        <dbReference type="SAM" id="MobiDB-lite"/>
    </source>
</evidence>
<feature type="region of interest" description="Disordered" evidence="4">
    <location>
        <begin position="86"/>
        <end position="106"/>
    </location>
</feature>
<name>A0A7I8IPE9_SPIIN</name>
<dbReference type="InterPro" id="IPR008978">
    <property type="entry name" value="HSP20-like_chaperone"/>
</dbReference>
<evidence type="ECO:0000259" key="5">
    <source>
        <dbReference type="PROSITE" id="PS01031"/>
    </source>
</evidence>
<gene>
    <name evidence="6" type="ORF">SI7747_05006082</name>
</gene>
<evidence type="ECO:0000313" key="7">
    <source>
        <dbReference type="Proteomes" id="UP001189122"/>
    </source>
</evidence>
<sequence length="189" mass="20973">MASLMPLGGDYYDPFSWDVWDPFDVGFGRERNAGRRGRRRGVSSGAVTVDWRETPDTHIFRVDVPVCLKREELKVQVEDGKVLDLRGERSGKEEEESPAGGTWHRRERLGVGSFHRRFRLPENADMDALQCSLDSGVLTLKVPKKEKAAAGQPRVAPSKSLDRRPSSPPPSSWPSSLLTSVNFGAQSPG</sequence>
<feature type="domain" description="SHSP" evidence="5">
    <location>
        <begin position="40"/>
        <end position="159"/>
    </location>
</feature>
<dbReference type="Pfam" id="PF00011">
    <property type="entry name" value="HSP20"/>
    <property type="match status" value="1"/>
</dbReference>
<dbReference type="InterPro" id="IPR031107">
    <property type="entry name" value="Small_HSP"/>
</dbReference>
<organism evidence="6">
    <name type="scientific">Spirodela intermedia</name>
    <name type="common">Intermediate duckweed</name>
    <dbReference type="NCBI Taxonomy" id="51605"/>
    <lineage>
        <taxon>Eukaryota</taxon>
        <taxon>Viridiplantae</taxon>
        <taxon>Streptophyta</taxon>
        <taxon>Embryophyta</taxon>
        <taxon>Tracheophyta</taxon>
        <taxon>Spermatophyta</taxon>
        <taxon>Magnoliopsida</taxon>
        <taxon>Liliopsida</taxon>
        <taxon>Araceae</taxon>
        <taxon>Lemnoideae</taxon>
        <taxon>Spirodela</taxon>
    </lineage>
</organism>
<keyword evidence="7" id="KW-1185">Reference proteome</keyword>
<protein>
    <recommendedName>
        <fullName evidence="5">SHSP domain-containing protein</fullName>
    </recommendedName>
</protein>
<dbReference type="PANTHER" id="PTHR11527">
    <property type="entry name" value="HEAT-SHOCK PROTEIN 20 FAMILY MEMBER"/>
    <property type="match status" value="1"/>
</dbReference>
<proteinExistence type="inferred from homology"/>
<evidence type="ECO:0000256" key="2">
    <source>
        <dbReference type="PROSITE-ProRule" id="PRU00285"/>
    </source>
</evidence>
<reference evidence="6 7" key="1">
    <citation type="submission" date="2019-12" db="EMBL/GenBank/DDBJ databases">
        <authorList>
            <person name="Scholz U."/>
            <person name="Mascher M."/>
            <person name="Fiebig A."/>
        </authorList>
    </citation>
    <scope>NUCLEOTIDE SEQUENCE</scope>
</reference>
<evidence type="ECO:0000256" key="1">
    <source>
        <dbReference type="ARBA" id="ARBA00023016"/>
    </source>
</evidence>
<comment type="similarity">
    <text evidence="2 3">Belongs to the small heat shock protein (HSP20) family.</text>
</comment>
<evidence type="ECO:0000313" key="6">
    <source>
        <dbReference type="EMBL" id="CAA2619913.1"/>
    </source>
</evidence>
<dbReference type="Gene3D" id="2.60.40.790">
    <property type="match status" value="1"/>
</dbReference>
<dbReference type="SUPFAM" id="SSF49764">
    <property type="entry name" value="HSP20-like chaperones"/>
    <property type="match status" value="1"/>
</dbReference>
<dbReference type="EMBL" id="LR743592">
    <property type="protein sequence ID" value="CAA2619913.1"/>
    <property type="molecule type" value="Genomic_DNA"/>
</dbReference>
<evidence type="ECO:0000256" key="3">
    <source>
        <dbReference type="RuleBase" id="RU003616"/>
    </source>
</evidence>
<dbReference type="PROSITE" id="PS01031">
    <property type="entry name" value="SHSP"/>
    <property type="match status" value="1"/>
</dbReference>
<accession>A0A7I8IPE9</accession>
<dbReference type="InterPro" id="IPR002068">
    <property type="entry name" value="A-crystallin/Hsp20_dom"/>
</dbReference>
<dbReference type="EMBL" id="CACRZD030000005">
    <property type="protein sequence ID" value="CAA6659660.1"/>
    <property type="molecule type" value="Genomic_DNA"/>
</dbReference>
<dbReference type="AlphaFoldDB" id="A0A7I8IPE9"/>
<dbReference type="Proteomes" id="UP001189122">
    <property type="component" value="Unassembled WGS sequence"/>
</dbReference>